<dbReference type="SUPFAM" id="SSF52172">
    <property type="entry name" value="CheY-like"/>
    <property type="match status" value="1"/>
</dbReference>
<feature type="domain" description="GGDEF" evidence="5">
    <location>
        <begin position="171"/>
        <end position="308"/>
    </location>
</feature>
<feature type="modified residue" description="4-aspartylphosphate" evidence="3">
    <location>
        <position position="61"/>
    </location>
</feature>
<dbReference type="PANTHER" id="PTHR45138">
    <property type="entry name" value="REGULATORY COMPONENTS OF SENSORY TRANSDUCTION SYSTEM"/>
    <property type="match status" value="1"/>
</dbReference>
<dbReference type="Pfam" id="PF00072">
    <property type="entry name" value="Response_reg"/>
    <property type="match status" value="1"/>
</dbReference>
<name>A0ABU4ITV3_9VIBR</name>
<accession>A0ABU4ITV3</accession>
<dbReference type="NCBIfam" id="TIGR00254">
    <property type="entry name" value="GGDEF"/>
    <property type="match status" value="1"/>
</dbReference>
<feature type="domain" description="Response regulatory" evidence="4">
    <location>
        <begin position="13"/>
        <end position="128"/>
    </location>
</feature>
<dbReference type="InterPro" id="IPR001789">
    <property type="entry name" value="Sig_transdc_resp-reg_receiver"/>
</dbReference>
<dbReference type="PROSITE" id="PS50887">
    <property type="entry name" value="GGDEF"/>
    <property type="match status" value="1"/>
</dbReference>
<keyword evidence="6" id="KW-0808">Transferase</keyword>
<dbReference type="InterPro" id="IPR043128">
    <property type="entry name" value="Rev_trsase/Diguanyl_cyclase"/>
</dbReference>
<dbReference type="PROSITE" id="PS50110">
    <property type="entry name" value="RESPONSE_REGULATORY"/>
    <property type="match status" value="1"/>
</dbReference>
<dbReference type="InterPro" id="IPR000160">
    <property type="entry name" value="GGDEF_dom"/>
</dbReference>
<gene>
    <name evidence="6" type="ORF">SBX64_08315</name>
</gene>
<dbReference type="Gene3D" id="3.30.70.270">
    <property type="match status" value="1"/>
</dbReference>
<dbReference type="InterPro" id="IPR050469">
    <property type="entry name" value="Diguanylate_Cyclase"/>
</dbReference>
<evidence type="ECO:0000256" key="3">
    <source>
        <dbReference type="PROSITE-ProRule" id="PRU00169"/>
    </source>
</evidence>
<evidence type="ECO:0000256" key="1">
    <source>
        <dbReference type="ARBA" id="ARBA00012528"/>
    </source>
</evidence>
<keyword evidence="3" id="KW-0597">Phosphoprotein</keyword>
<dbReference type="InterPro" id="IPR029787">
    <property type="entry name" value="Nucleotide_cyclase"/>
</dbReference>
<comment type="catalytic activity">
    <reaction evidence="2">
        <text>2 GTP = 3',3'-c-di-GMP + 2 diphosphate</text>
        <dbReference type="Rhea" id="RHEA:24898"/>
        <dbReference type="ChEBI" id="CHEBI:33019"/>
        <dbReference type="ChEBI" id="CHEBI:37565"/>
        <dbReference type="ChEBI" id="CHEBI:58805"/>
        <dbReference type="EC" id="2.7.7.65"/>
    </reaction>
</comment>
<dbReference type="CDD" id="cd01949">
    <property type="entry name" value="GGDEF"/>
    <property type="match status" value="1"/>
</dbReference>
<dbReference type="Gene3D" id="3.40.50.2300">
    <property type="match status" value="1"/>
</dbReference>
<dbReference type="InterPro" id="IPR011006">
    <property type="entry name" value="CheY-like_superfamily"/>
</dbReference>
<reference evidence="6 7" key="1">
    <citation type="submission" date="2023-11" db="EMBL/GenBank/DDBJ databases">
        <title>Plant-associative lifestyle of Vibrio porteresiae and its evolutionary dynamics.</title>
        <authorList>
            <person name="Rameshkumar N."/>
            <person name="Kirti K."/>
        </authorList>
    </citation>
    <scope>NUCLEOTIDE SEQUENCE [LARGE SCALE GENOMIC DNA]</scope>
    <source>
        <strain evidence="6 7">MSSRF7</strain>
    </source>
</reference>
<comment type="caution">
    <text evidence="6">The sequence shown here is derived from an EMBL/GenBank/DDBJ whole genome shotgun (WGS) entry which is preliminary data.</text>
</comment>
<dbReference type="SMART" id="SM00267">
    <property type="entry name" value="GGDEF"/>
    <property type="match status" value="1"/>
</dbReference>
<keyword evidence="7" id="KW-1185">Reference proteome</keyword>
<evidence type="ECO:0000313" key="6">
    <source>
        <dbReference type="EMBL" id="MDW6092547.1"/>
    </source>
</evidence>
<proteinExistence type="predicted"/>
<dbReference type="PANTHER" id="PTHR45138:SF9">
    <property type="entry name" value="DIGUANYLATE CYCLASE DGCM-RELATED"/>
    <property type="match status" value="1"/>
</dbReference>
<dbReference type="SMART" id="SM00448">
    <property type="entry name" value="REC"/>
    <property type="match status" value="1"/>
</dbReference>
<evidence type="ECO:0000259" key="5">
    <source>
        <dbReference type="PROSITE" id="PS50887"/>
    </source>
</evidence>
<dbReference type="SUPFAM" id="SSF55073">
    <property type="entry name" value="Nucleotide cyclase"/>
    <property type="match status" value="1"/>
</dbReference>
<dbReference type="GO" id="GO:0052621">
    <property type="term" value="F:diguanylate cyclase activity"/>
    <property type="evidence" value="ECO:0007669"/>
    <property type="project" value="UniProtKB-EC"/>
</dbReference>
<sequence length="313" mass="35589">MLDELEERYNNARVLIIDDDPMNLELLNTCLSETFQTELVQDGREAIKRASENKPDLILLDIMMAGMNGWEVCQQMKALPSLASIPIIFITSHDNDETQIRCWEAGCADFITKPFNFVTLEHRVKMHMRYKLTTELLTTLSIRDSLTQLSNRRALDNFYPMSKGLCQRNGHPLSLLMIDIDHFKKYNDHYGHLQGDKCLQQVANILKNSIKRNSDHVFRYGGEEFTVLLPNTNFEGAQKIAAVLLSAVAEQHITHQSTQLGHVTVSIGGATFDWAHLPQHVDDALVMADHALYEAKQAGRNRFIVTQATQTKH</sequence>
<evidence type="ECO:0000259" key="4">
    <source>
        <dbReference type="PROSITE" id="PS50110"/>
    </source>
</evidence>
<keyword evidence="6" id="KW-0548">Nucleotidyltransferase</keyword>
<dbReference type="Proteomes" id="UP001279860">
    <property type="component" value="Unassembled WGS sequence"/>
</dbReference>
<evidence type="ECO:0000313" key="7">
    <source>
        <dbReference type="Proteomes" id="UP001279860"/>
    </source>
</evidence>
<dbReference type="EC" id="2.7.7.65" evidence="1"/>
<dbReference type="EMBL" id="JAWRCP010000001">
    <property type="protein sequence ID" value="MDW6092547.1"/>
    <property type="molecule type" value="Genomic_DNA"/>
</dbReference>
<dbReference type="RefSeq" id="WP_038180873.1">
    <property type="nucleotide sequence ID" value="NZ_AP024903.1"/>
</dbReference>
<organism evidence="6 7">
    <name type="scientific">Vibrio rhizosphaerae</name>
    <dbReference type="NCBI Taxonomy" id="398736"/>
    <lineage>
        <taxon>Bacteria</taxon>
        <taxon>Pseudomonadati</taxon>
        <taxon>Pseudomonadota</taxon>
        <taxon>Gammaproteobacteria</taxon>
        <taxon>Vibrionales</taxon>
        <taxon>Vibrionaceae</taxon>
        <taxon>Vibrio</taxon>
    </lineage>
</organism>
<evidence type="ECO:0000256" key="2">
    <source>
        <dbReference type="ARBA" id="ARBA00034247"/>
    </source>
</evidence>
<dbReference type="Pfam" id="PF00990">
    <property type="entry name" value="GGDEF"/>
    <property type="match status" value="1"/>
</dbReference>
<protein>
    <recommendedName>
        <fullName evidence="1">diguanylate cyclase</fullName>
        <ecNumber evidence="1">2.7.7.65</ecNumber>
    </recommendedName>
</protein>